<keyword evidence="6 15" id="KW-0028">Amino-acid biosynthesis</keyword>
<comment type="subunit">
    <text evidence="3 15">Homodimer.</text>
</comment>
<dbReference type="SUPFAM" id="SSF55031">
    <property type="entry name" value="Bacterial exopeptidase dimerisation domain"/>
    <property type="match status" value="1"/>
</dbReference>
<keyword evidence="18" id="KW-1185">Reference proteome</keyword>
<dbReference type="CDD" id="cd03891">
    <property type="entry name" value="M20_DapE_proteobac"/>
    <property type="match status" value="1"/>
</dbReference>
<comment type="cofactor">
    <cofactor evidence="15">
        <name>Zn(2+)</name>
        <dbReference type="ChEBI" id="CHEBI:29105"/>
    </cofactor>
    <cofactor evidence="15">
        <name>Co(2+)</name>
        <dbReference type="ChEBI" id="CHEBI:48828"/>
    </cofactor>
    <text evidence="15">Binds 2 Zn(2+) or Co(2+) ions per subunit.</text>
</comment>
<proteinExistence type="inferred from homology"/>
<dbReference type="EC" id="3.5.1.18" evidence="4 15"/>
<dbReference type="OrthoDB" id="9809784at2"/>
<dbReference type="GO" id="GO:0006526">
    <property type="term" value="P:L-arginine biosynthetic process"/>
    <property type="evidence" value="ECO:0007669"/>
    <property type="project" value="TreeGrafter"/>
</dbReference>
<evidence type="ECO:0000256" key="4">
    <source>
        <dbReference type="ARBA" id="ARBA00011921"/>
    </source>
</evidence>
<evidence type="ECO:0000256" key="9">
    <source>
        <dbReference type="ARBA" id="ARBA00022833"/>
    </source>
</evidence>
<reference evidence="18" key="1">
    <citation type="journal article" date="2018" name="Front. Microbiol.">
        <title>Genome-Based Analysis Reveals the Taxonomy and Diversity of the Family Idiomarinaceae.</title>
        <authorList>
            <person name="Liu Y."/>
            <person name="Lai Q."/>
            <person name="Shao Z."/>
        </authorList>
    </citation>
    <scope>NUCLEOTIDE SEQUENCE [LARGE SCALE GENOMIC DNA]</scope>
    <source>
        <strain evidence="18">SW15</strain>
    </source>
</reference>
<evidence type="ECO:0000256" key="6">
    <source>
        <dbReference type="ARBA" id="ARBA00022605"/>
    </source>
</evidence>
<keyword evidence="12 15" id="KW-0170">Cobalt</keyword>
<dbReference type="Proteomes" id="UP000286678">
    <property type="component" value="Unassembled WGS sequence"/>
</dbReference>
<dbReference type="EMBL" id="PIPT01000001">
    <property type="protein sequence ID" value="RUO50572.1"/>
    <property type="molecule type" value="Genomic_DNA"/>
</dbReference>
<gene>
    <name evidence="15" type="primary">dapE</name>
    <name evidence="17" type="ORF">CWE21_00255</name>
</gene>
<organism evidence="17 18">
    <name type="scientific">Pseudidiomarina aquimaris</name>
    <dbReference type="NCBI Taxonomy" id="641841"/>
    <lineage>
        <taxon>Bacteria</taxon>
        <taxon>Pseudomonadati</taxon>
        <taxon>Pseudomonadota</taxon>
        <taxon>Gammaproteobacteria</taxon>
        <taxon>Alteromonadales</taxon>
        <taxon>Idiomarinaceae</taxon>
        <taxon>Pseudidiomarina</taxon>
    </lineage>
</organism>
<evidence type="ECO:0000256" key="5">
    <source>
        <dbReference type="ARBA" id="ARBA00022391"/>
    </source>
</evidence>
<keyword evidence="10 15" id="KW-0220">Diaminopimelate biosynthesis</keyword>
<comment type="caution">
    <text evidence="17">The sequence shown here is derived from an EMBL/GenBank/DDBJ whole genome shotgun (WGS) entry which is preliminary data.</text>
</comment>
<evidence type="ECO:0000256" key="12">
    <source>
        <dbReference type="ARBA" id="ARBA00023285"/>
    </source>
</evidence>
<comment type="function">
    <text evidence="15">Catalyzes the hydrolysis of N-succinyl-L,L-diaminopimelic acid (SDAP), forming succinate and LL-2,6-diaminopimelate (DAP), an intermediate involved in the bacterial biosynthesis of lysine and meso-diaminopimelic acid, an essential component of bacterial cell walls.</text>
</comment>
<feature type="domain" description="Peptidase M20 dimerisation" evidence="16">
    <location>
        <begin position="181"/>
        <end position="288"/>
    </location>
</feature>
<name>A0A432XPG0_9GAMM</name>
<accession>A0A432XPG0</accession>
<feature type="active site" evidence="15">
    <location>
        <position position="74"/>
    </location>
</feature>
<dbReference type="HAMAP" id="MF_01690">
    <property type="entry name" value="DapE"/>
    <property type="match status" value="1"/>
</dbReference>
<evidence type="ECO:0000256" key="14">
    <source>
        <dbReference type="ARBA" id="ARBA00051301"/>
    </source>
</evidence>
<dbReference type="Pfam" id="PF01546">
    <property type="entry name" value="Peptidase_M20"/>
    <property type="match status" value="1"/>
</dbReference>
<feature type="binding site" evidence="15">
    <location>
        <position position="354"/>
    </location>
    <ligand>
        <name>Zn(2+)</name>
        <dbReference type="ChEBI" id="CHEBI:29105"/>
        <label>2</label>
    </ligand>
</feature>
<feature type="binding site" evidence="15">
    <location>
        <position position="140"/>
    </location>
    <ligand>
        <name>Zn(2+)</name>
        <dbReference type="ChEBI" id="CHEBI:29105"/>
        <label>2</label>
    </ligand>
</feature>
<evidence type="ECO:0000256" key="10">
    <source>
        <dbReference type="ARBA" id="ARBA00022915"/>
    </source>
</evidence>
<evidence type="ECO:0000259" key="16">
    <source>
        <dbReference type="Pfam" id="PF07687"/>
    </source>
</evidence>
<dbReference type="PROSITE" id="PS00759">
    <property type="entry name" value="ARGE_DAPE_CPG2_2"/>
    <property type="match status" value="1"/>
</dbReference>
<dbReference type="Pfam" id="PF07687">
    <property type="entry name" value="M20_dimer"/>
    <property type="match status" value="1"/>
</dbReference>
<feature type="binding site" evidence="15">
    <location>
        <position position="168"/>
    </location>
    <ligand>
        <name>Zn(2+)</name>
        <dbReference type="ChEBI" id="CHEBI:29105"/>
        <label>1</label>
    </ligand>
</feature>
<keyword evidence="7 15" id="KW-0479">Metal-binding</keyword>
<evidence type="ECO:0000256" key="15">
    <source>
        <dbReference type="HAMAP-Rule" id="MF_01690"/>
    </source>
</evidence>
<evidence type="ECO:0000256" key="11">
    <source>
        <dbReference type="ARBA" id="ARBA00023154"/>
    </source>
</evidence>
<evidence type="ECO:0000256" key="7">
    <source>
        <dbReference type="ARBA" id="ARBA00022723"/>
    </source>
</evidence>
<dbReference type="FunFam" id="3.30.70.360:FF:000011">
    <property type="entry name" value="Succinyl-diaminopimelate desuccinylase"/>
    <property type="match status" value="1"/>
</dbReference>
<dbReference type="GO" id="GO:0050897">
    <property type="term" value="F:cobalt ion binding"/>
    <property type="evidence" value="ECO:0007669"/>
    <property type="project" value="UniProtKB-UniRule"/>
</dbReference>
<dbReference type="Gene3D" id="3.40.630.10">
    <property type="entry name" value="Zn peptidases"/>
    <property type="match status" value="2"/>
</dbReference>
<dbReference type="GO" id="GO:0008777">
    <property type="term" value="F:acetylornithine deacetylase activity"/>
    <property type="evidence" value="ECO:0007669"/>
    <property type="project" value="TreeGrafter"/>
</dbReference>
<comment type="catalytic activity">
    <reaction evidence="14 15">
        <text>N-succinyl-(2S,6S)-2,6-diaminopimelate + H2O = (2S,6S)-2,6-diaminopimelate + succinate</text>
        <dbReference type="Rhea" id="RHEA:22608"/>
        <dbReference type="ChEBI" id="CHEBI:15377"/>
        <dbReference type="ChEBI" id="CHEBI:30031"/>
        <dbReference type="ChEBI" id="CHEBI:57609"/>
        <dbReference type="ChEBI" id="CHEBI:58087"/>
        <dbReference type="EC" id="3.5.1.18"/>
    </reaction>
</comment>
<dbReference type="PANTHER" id="PTHR43808:SF31">
    <property type="entry name" value="N-ACETYL-L-CITRULLINE DEACETYLASE"/>
    <property type="match status" value="1"/>
</dbReference>
<evidence type="ECO:0000256" key="1">
    <source>
        <dbReference type="ARBA" id="ARBA00005130"/>
    </source>
</evidence>
<evidence type="ECO:0000313" key="18">
    <source>
        <dbReference type="Proteomes" id="UP000286678"/>
    </source>
</evidence>
<evidence type="ECO:0000256" key="13">
    <source>
        <dbReference type="ARBA" id="ARBA00031891"/>
    </source>
</evidence>
<evidence type="ECO:0000256" key="3">
    <source>
        <dbReference type="ARBA" id="ARBA00011738"/>
    </source>
</evidence>
<dbReference type="InterPro" id="IPR002933">
    <property type="entry name" value="Peptidase_M20"/>
</dbReference>
<dbReference type="InterPro" id="IPR050072">
    <property type="entry name" value="Peptidase_M20A"/>
</dbReference>
<dbReference type="UniPathway" id="UPA00034">
    <property type="reaction ID" value="UER00021"/>
</dbReference>
<protein>
    <recommendedName>
        <fullName evidence="5 15">Succinyl-diaminopimelate desuccinylase</fullName>
        <shortName evidence="15">SDAP desuccinylase</shortName>
        <ecNumber evidence="4 15">3.5.1.18</ecNumber>
    </recommendedName>
    <alternativeName>
        <fullName evidence="13 15">N-succinyl-LL-2,6-diaminoheptanedioate amidohydrolase</fullName>
    </alternativeName>
</protein>
<dbReference type="SUPFAM" id="SSF53187">
    <property type="entry name" value="Zn-dependent exopeptidases"/>
    <property type="match status" value="1"/>
</dbReference>
<dbReference type="PANTHER" id="PTHR43808">
    <property type="entry name" value="ACETYLORNITHINE DEACETYLASE"/>
    <property type="match status" value="1"/>
</dbReference>
<feature type="active site" description="Proton acceptor" evidence="15">
    <location>
        <position position="139"/>
    </location>
</feature>
<keyword evidence="9 15" id="KW-0862">Zinc</keyword>
<keyword evidence="8 15" id="KW-0378">Hydrolase</keyword>
<evidence type="ECO:0000256" key="2">
    <source>
        <dbReference type="ARBA" id="ARBA00006746"/>
    </source>
</evidence>
<dbReference type="GO" id="GO:0009089">
    <property type="term" value="P:lysine biosynthetic process via diaminopimelate"/>
    <property type="evidence" value="ECO:0007669"/>
    <property type="project" value="UniProtKB-UniRule"/>
</dbReference>
<dbReference type="InterPro" id="IPR005941">
    <property type="entry name" value="DapE_proteobac"/>
</dbReference>
<dbReference type="RefSeq" id="WP_126832963.1">
    <property type="nucleotide sequence ID" value="NZ_PIPT01000001.1"/>
</dbReference>
<dbReference type="InterPro" id="IPR036264">
    <property type="entry name" value="Bact_exopeptidase_dim_dom"/>
</dbReference>
<dbReference type="GO" id="GO:0009014">
    <property type="term" value="F:succinyl-diaminopimelate desuccinylase activity"/>
    <property type="evidence" value="ECO:0007669"/>
    <property type="project" value="UniProtKB-UniRule"/>
</dbReference>
<comment type="similarity">
    <text evidence="2 15">Belongs to the peptidase M20A family. DapE subfamily.</text>
</comment>
<dbReference type="AlphaFoldDB" id="A0A432XPG0"/>
<evidence type="ECO:0000256" key="8">
    <source>
        <dbReference type="ARBA" id="ARBA00022801"/>
    </source>
</evidence>
<keyword evidence="11 15" id="KW-0457">Lysine biosynthesis</keyword>
<dbReference type="NCBIfam" id="NF009557">
    <property type="entry name" value="PRK13009.1"/>
    <property type="match status" value="1"/>
</dbReference>
<dbReference type="NCBIfam" id="TIGR01246">
    <property type="entry name" value="dapE_proteo"/>
    <property type="match status" value="1"/>
</dbReference>
<evidence type="ECO:0000313" key="17">
    <source>
        <dbReference type="EMBL" id="RUO50572.1"/>
    </source>
</evidence>
<dbReference type="GO" id="GO:0008270">
    <property type="term" value="F:zinc ion binding"/>
    <property type="evidence" value="ECO:0007669"/>
    <property type="project" value="UniProtKB-UniRule"/>
</dbReference>
<dbReference type="GO" id="GO:0019877">
    <property type="term" value="P:diaminopimelate biosynthetic process"/>
    <property type="evidence" value="ECO:0007669"/>
    <property type="project" value="UniProtKB-UniRule"/>
</dbReference>
<dbReference type="FunFam" id="3.40.630.10:FF:000005">
    <property type="entry name" value="Succinyl-diaminopimelate desuccinylase"/>
    <property type="match status" value="1"/>
</dbReference>
<feature type="binding site" evidence="15">
    <location>
        <position position="105"/>
    </location>
    <ligand>
        <name>Zn(2+)</name>
        <dbReference type="ChEBI" id="CHEBI:29105"/>
        <label>2</label>
    </ligand>
</feature>
<dbReference type="InterPro" id="IPR011650">
    <property type="entry name" value="Peptidase_M20_dimer"/>
</dbReference>
<feature type="binding site" evidence="15">
    <location>
        <position position="105"/>
    </location>
    <ligand>
        <name>Zn(2+)</name>
        <dbReference type="ChEBI" id="CHEBI:29105"/>
        <label>1</label>
    </ligand>
</feature>
<sequence length="381" mass="41197">MDPKVAEHAVIALAQELISRMSVTPEDAGCQQVLSERLRALGFTCESMVFADTTNLWARRGDHGPVFCFAGHTDVVPAGSEHAWRFPPFTPTLHEGMLYGRGAADMKGSLAAMIVATERFVERFPQHRGSIAFLITSDEEGPFINGTPKVVETLEARNEKITWCVVGEPSSTTHVGDVVKNGRRGSLSGELRVFGIQGHVAYPHLAKNPVHQAAPALAVLADTLWDHGNDFFPPTSFQISNVQAGTGAGNVIPGEFHVSFNFRYSTETSADDLKQRVCAILDAHELDYAIDWKLNGEPFLTAEGELVQATVAAVRHHCGSAPHLSTAGGTSDGRFIAPTGAEVIELGPVNATIHKVDECVSMNDLIQLADIYESLMEQLLC</sequence>
<comment type="pathway">
    <text evidence="1 15">Amino-acid biosynthesis; L-lysine biosynthesis via DAP pathway; LL-2,6-diaminopimelate from (S)-tetrahydrodipicolinate (succinylase route): step 3/3.</text>
</comment>
<feature type="binding site" evidence="15">
    <location>
        <position position="72"/>
    </location>
    <ligand>
        <name>Zn(2+)</name>
        <dbReference type="ChEBI" id="CHEBI:29105"/>
        <label>1</label>
    </ligand>
</feature>
<dbReference type="InterPro" id="IPR001261">
    <property type="entry name" value="ArgE/DapE_CS"/>
</dbReference>